<protein>
    <submittedName>
        <fullName evidence="4">Muramidase</fullName>
    </submittedName>
</protein>
<dbReference type="Pfam" id="PF01832">
    <property type="entry name" value="Glucosaminidase"/>
    <property type="match status" value="1"/>
</dbReference>
<keyword evidence="2" id="KW-0378">Hydrolase</keyword>
<evidence type="ECO:0000313" key="4">
    <source>
        <dbReference type="EMBL" id="KRL83381.1"/>
    </source>
</evidence>
<dbReference type="PRINTS" id="PR01002">
    <property type="entry name" value="FLGFLGJ"/>
</dbReference>
<sequence length="204" mass="22839">MVNRVGRRKKKKNYPQLVLLGFTVLFLGTFATGIADKYSSSQATSQPTTDSETQTKQSFIKKLVPVAQAEQRQYGVFTSITLAQAALESDWGQSELSAKYNNLFGIKSSTGSLMTTQEYVNGEWVTIKDTFAVYNSWDDSVKAHTQLFVNGTAWNSDHYGSVLRATSYEQAAQALQQQGYATDPDYAQKLISLIKEYNLHQYDL</sequence>
<accession>A0A0R1TXU1</accession>
<keyword evidence="5" id="KW-1185">Reference proteome</keyword>
<organism evidence="4 5">
    <name type="scientific">Ligilactobacillus apodemi DSM 16634 = JCM 16172</name>
    <dbReference type="NCBI Taxonomy" id="1423724"/>
    <lineage>
        <taxon>Bacteria</taxon>
        <taxon>Bacillati</taxon>
        <taxon>Bacillota</taxon>
        <taxon>Bacilli</taxon>
        <taxon>Lactobacillales</taxon>
        <taxon>Lactobacillaceae</taxon>
        <taxon>Ligilactobacillus</taxon>
    </lineage>
</organism>
<evidence type="ECO:0000313" key="5">
    <source>
        <dbReference type="Proteomes" id="UP000051324"/>
    </source>
</evidence>
<comment type="caution">
    <text evidence="4">The sequence shown here is derived from an EMBL/GenBank/DDBJ whole genome shotgun (WGS) entry which is preliminary data.</text>
</comment>
<dbReference type="InterPro" id="IPR051056">
    <property type="entry name" value="Glycosyl_Hydrolase_73"/>
</dbReference>
<dbReference type="SMART" id="SM00047">
    <property type="entry name" value="LYZ2"/>
    <property type="match status" value="1"/>
</dbReference>
<dbReference type="EMBL" id="AZFT01000053">
    <property type="protein sequence ID" value="KRL83381.1"/>
    <property type="molecule type" value="Genomic_DNA"/>
</dbReference>
<proteinExistence type="inferred from homology"/>
<gene>
    <name evidence="4" type="ORF">FC32_GL000631</name>
</gene>
<evidence type="ECO:0000256" key="1">
    <source>
        <dbReference type="ARBA" id="ARBA00010266"/>
    </source>
</evidence>
<name>A0A0R1TXU1_9LACO</name>
<dbReference type="STRING" id="1423724.FC32_GL000631"/>
<dbReference type="Gene3D" id="4.10.80.30">
    <property type="entry name" value="DNA polymerase, domain 6"/>
    <property type="match status" value="1"/>
</dbReference>
<dbReference type="GO" id="GO:0004040">
    <property type="term" value="F:amidase activity"/>
    <property type="evidence" value="ECO:0007669"/>
    <property type="project" value="InterPro"/>
</dbReference>
<feature type="domain" description="Mannosyl-glycoprotein endo-beta-N-acetylglucosamidase-like" evidence="3">
    <location>
        <begin position="49"/>
        <end position="203"/>
    </location>
</feature>
<dbReference type="InterPro" id="IPR002901">
    <property type="entry name" value="MGlyc_endo_b_GlcNAc-like_dom"/>
</dbReference>
<dbReference type="eggNOG" id="COG1705">
    <property type="taxonomic scope" value="Bacteria"/>
</dbReference>
<evidence type="ECO:0000259" key="3">
    <source>
        <dbReference type="SMART" id="SM00047"/>
    </source>
</evidence>
<dbReference type="PANTHER" id="PTHR33308:SF9">
    <property type="entry name" value="PEPTIDOGLYCAN HYDROLASE FLGJ"/>
    <property type="match status" value="1"/>
</dbReference>
<comment type="similarity">
    <text evidence="1">Belongs to the glycosyl hydrolase 73 family.</text>
</comment>
<evidence type="ECO:0000256" key="2">
    <source>
        <dbReference type="ARBA" id="ARBA00022801"/>
    </source>
</evidence>
<dbReference type="Proteomes" id="UP000051324">
    <property type="component" value="Unassembled WGS sequence"/>
</dbReference>
<reference evidence="4 5" key="1">
    <citation type="journal article" date="2015" name="Genome Announc.">
        <title>Expanding the biotechnology potential of lactobacilli through comparative genomics of 213 strains and associated genera.</title>
        <authorList>
            <person name="Sun Z."/>
            <person name="Harris H.M."/>
            <person name="McCann A."/>
            <person name="Guo C."/>
            <person name="Argimon S."/>
            <person name="Zhang W."/>
            <person name="Yang X."/>
            <person name="Jeffery I.B."/>
            <person name="Cooney J.C."/>
            <person name="Kagawa T.F."/>
            <person name="Liu W."/>
            <person name="Song Y."/>
            <person name="Salvetti E."/>
            <person name="Wrobel A."/>
            <person name="Rasinkangas P."/>
            <person name="Parkhill J."/>
            <person name="Rea M.C."/>
            <person name="O'Sullivan O."/>
            <person name="Ritari J."/>
            <person name="Douillard F.P."/>
            <person name="Paul Ross R."/>
            <person name="Yang R."/>
            <person name="Briner A.E."/>
            <person name="Felis G.E."/>
            <person name="de Vos W.M."/>
            <person name="Barrangou R."/>
            <person name="Klaenhammer T.R."/>
            <person name="Caufield P.W."/>
            <person name="Cui Y."/>
            <person name="Zhang H."/>
            <person name="O'Toole P.W."/>
        </authorList>
    </citation>
    <scope>NUCLEOTIDE SEQUENCE [LARGE SCALE GENOMIC DNA]</scope>
    <source>
        <strain evidence="4 5">DSM 16634</strain>
    </source>
</reference>
<dbReference type="Gene3D" id="1.10.530.10">
    <property type="match status" value="1"/>
</dbReference>
<dbReference type="AlphaFoldDB" id="A0A0R1TXU1"/>
<dbReference type="PATRIC" id="fig|1423724.4.peg.667"/>
<dbReference type="PANTHER" id="PTHR33308">
    <property type="entry name" value="PEPTIDOGLYCAN HYDROLASE FLGJ"/>
    <property type="match status" value="1"/>
</dbReference>